<evidence type="ECO:0000256" key="2">
    <source>
        <dbReference type="SAM" id="Phobius"/>
    </source>
</evidence>
<dbReference type="GO" id="GO:0016020">
    <property type="term" value="C:membrane"/>
    <property type="evidence" value="ECO:0007669"/>
    <property type="project" value="InterPro"/>
</dbReference>
<feature type="transmembrane region" description="Helical" evidence="2">
    <location>
        <begin position="12"/>
        <end position="35"/>
    </location>
</feature>
<dbReference type="AlphaFoldDB" id="A0A2N8ZAP6"/>
<dbReference type="Gene3D" id="3.30.1150.10">
    <property type="match status" value="1"/>
</dbReference>
<keyword evidence="2" id="KW-0472">Membrane</keyword>
<evidence type="ECO:0000256" key="1">
    <source>
        <dbReference type="SAM" id="MobiDB-lite"/>
    </source>
</evidence>
<dbReference type="OrthoDB" id="6194496at2"/>
<dbReference type="KEGG" id="vta:A1011"/>
<protein>
    <submittedName>
        <fullName evidence="3">TolA protein</fullName>
    </submittedName>
</protein>
<organism evidence="3 4">
    <name type="scientific">Vibrio tapetis subsp. tapetis</name>
    <dbReference type="NCBI Taxonomy" id="1671868"/>
    <lineage>
        <taxon>Bacteria</taxon>
        <taxon>Pseudomonadati</taxon>
        <taxon>Pseudomonadota</taxon>
        <taxon>Gammaproteobacteria</taxon>
        <taxon>Vibrionales</taxon>
        <taxon>Vibrionaceae</taxon>
        <taxon>Vibrio</taxon>
    </lineage>
</organism>
<feature type="region of interest" description="Disordered" evidence="1">
    <location>
        <begin position="169"/>
        <end position="226"/>
    </location>
</feature>
<name>A0A2N8ZAP6_9VIBR</name>
<dbReference type="SUPFAM" id="SSF74653">
    <property type="entry name" value="TolA/TonB C-terminal domain"/>
    <property type="match status" value="1"/>
</dbReference>
<dbReference type="NCBIfam" id="TIGR02794">
    <property type="entry name" value="tolA_full"/>
    <property type="match status" value="1"/>
</dbReference>
<dbReference type="GO" id="GO:0019534">
    <property type="term" value="F:toxin transmembrane transporter activity"/>
    <property type="evidence" value="ECO:0007669"/>
    <property type="project" value="InterPro"/>
</dbReference>
<dbReference type="GO" id="GO:0043213">
    <property type="term" value="P:bacteriocin transport"/>
    <property type="evidence" value="ECO:0007669"/>
    <property type="project" value="InterPro"/>
</dbReference>
<dbReference type="InterPro" id="IPR014161">
    <property type="entry name" value="Tol-Pal_TolA"/>
</dbReference>
<feature type="compositionally biased region" description="Basic and acidic residues" evidence="1">
    <location>
        <begin position="174"/>
        <end position="226"/>
    </location>
</feature>
<keyword evidence="2" id="KW-0812">Transmembrane</keyword>
<reference evidence="3 4" key="1">
    <citation type="submission" date="2017-10" db="EMBL/GenBank/DDBJ databases">
        <authorList>
            <person name="Banno H."/>
            <person name="Chua N.-H."/>
        </authorList>
    </citation>
    <scope>NUCLEOTIDE SEQUENCE [LARGE SCALE GENOMIC DNA]</scope>
    <source>
        <strain evidence="3">Vibrio tapetis CECT4600</strain>
    </source>
</reference>
<keyword evidence="2" id="KW-1133">Transmembrane helix</keyword>
<dbReference type="Proteomes" id="UP000235828">
    <property type="component" value="Chromosome A"/>
</dbReference>
<sequence length="357" mass="39956">MAVGQSMKKKSSYTSAIVVSVAMHVVLAVALLWGADFTMSKPQASGNMVQAVVIDPKAVQKQAREIRQQRESAKRAEQERIDKLRKQSEQLEKNRKAEEAKIRKLKEQKAQADKEARNAEKARVKKEQERKASAEKAEKEKVRAAKIEKERIAKEAAVKKAEAERVAKQAAIAKAEKERLQREKEAAAAKEKARKEKAAAAKAEQERIAQQKAAKEAAQKAKQEKERLKRLEKERKEQEEALDNIFSGLEDEVSANSSAKQQFVTDEVQRYGAIYTQLIQSRLLKDDSFLGKSCKINMRMLHTGSDALVNSVKVLEGDKRVCAATKSAIAQVGSFPVPKDRDVAEKLKDINLLVELD</sequence>
<keyword evidence="4" id="KW-1185">Reference proteome</keyword>
<evidence type="ECO:0000313" key="4">
    <source>
        <dbReference type="Proteomes" id="UP000235828"/>
    </source>
</evidence>
<feature type="region of interest" description="Disordered" evidence="1">
    <location>
        <begin position="66"/>
        <end position="143"/>
    </location>
</feature>
<proteinExistence type="predicted"/>
<evidence type="ECO:0000313" key="3">
    <source>
        <dbReference type="EMBL" id="SON48990.1"/>
    </source>
</evidence>
<dbReference type="Pfam" id="PF06519">
    <property type="entry name" value="TolA"/>
    <property type="match status" value="1"/>
</dbReference>
<dbReference type="EMBL" id="LT960611">
    <property type="protein sequence ID" value="SON48990.1"/>
    <property type="molecule type" value="Genomic_DNA"/>
</dbReference>
<accession>A0A2N8ZAP6</accession>
<gene>
    <name evidence="3" type="primary">tolA</name>
    <name evidence="3" type="ORF">VTAP4600_A1011</name>
</gene>